<evidence type="ECO:0000313" key="3">
    <source>
        <dbReference type="Proteomes" id="UP001359485"/>
    </source>
</evidence>
<evidence type="ECO:0000313" key="2">
    <source>
        <dbReference type="EMBL" id="KAK6644172.1"/>
    </source>
</evidence>
<dbReference type="AlphaFoldDB" id="A0AAN8XSA1"/>
<protein>
    <submittedName>
        <fullName evidence="2">Uncharacterized protein</fullName>
    </submittedName>
</protein>
<comment type="caution">
    <text evidence="2">The sequence shown here is derived from an EMBL/GenBank/DDBJ whole genome shotgun (WGS) entry which is preliminary data.</text>
</comment>
<sequence length="157" mass="17944">MSREKYSFDEYLEAFKNVCISLENDADIELKQITEECAEEFNASTKILQSFNQLMSGVSETYSELLNTNEILKCATNRAIEQNVFSMPYELQGPFVKCIRELYGGKFVGNGICDNKLIDNKNIELLMEIIKTSEKNLAEIRQVEVALQQTKDHVPTD</sequence>
<name>A0AAN8XSA1_POLSC</name>
<gene>
    <name evidence="2" type="ORF">RUM43_000439</name>
    <name evidence="1" type="ORF">RUM44_006142</name>
</gene>
<organism evidence="2 4">
    <name type="scientific">Polyplax serrata</name>
    <name type="common">Common mouse louse</name>
    <dbReference type="NCBI Taxonomy" id="468196"/>
    <lineage>
        <taxon>Eukaryota</taxon>
        <taxon>Metazoa</taxon>
        <taxon>Ecdysozoa</taxon>
        <taxon>Arthropoda</taxon>
        <taxon>Hexapoda</taxon>
        <taxon>Insecta</taxon>
        <taxon>Pterygota</taxon>
        <taxon>Neoptera</taxon>
        <taxon>Paraneoptera</taxon>
        <taxon>Psocodea</taxon>
        <taxon>Troctomorpha</taxon>
        <taxon>Phthiraptera</taxon>
        <taxon>Anoplura</taxon>
        <taxon>Polyplacidae</taxon>
        <taxon>Polyplax</taxon>
    </lineage>
</organism>
<dbReference type="Proteomes" id="UP001359485">
    <property type="component" value="Unassembled WGS sequence"/>
</dbReference>
<accession>A0AAN8XSA1</accession>
<evidence type="ECO:0000313" key="4">
    <source>
        <dbReference type="Proteomes" id="UP001372834"/>
    </source>
</evidence>
<dbReference type="Proteomes" id="UP001372834">
    <property type="component" value="Unassembled WGS sequence"/>
</dbReference>
<dbReference type="EMBL" id="JAWJWE010000001">
    <property type="protein sequence ID" value="KAK6644172.1"/>
    <property type="molecule type" value="Genomic_DNA"/>
</dbReference>
<proteinExistence type="predicted"/>
<keyword evidence="3" id="KW-1185">Reference proteome</keyword>
<dbReference type="EMBL" id="JAWJWF010000006">
    <property type="protein sequence ID" value="KAK6631613.1"/>
    <property type="molecule type" value="Genomic_DNA"/>
</dbReference>
<reference evidence="2 4" key="1">
    <citation type="submission" date="2023-10" db="EMBL/GenBank/DDBJ databases">
        <title>Genomes of two closely related lineages of the louse Polyplax serrata with different host specificities.</title>
        <authorList>
            <person name="Martinu J."/>
            <person name="Tarabai H."/>
            <person name="Stefka J."/>
            <person name="Hypsa V."/>
        </authorList>
    </citation>
    <scope>NUCLEOTIDE SEQUENCE [LARGE SCALE GENOMIC DNA]</scope>
    <source>
        <strain evidence="1">98ZLc_SE</strain>
        <strain evidence="2">HR10_N</strain>
    </source>
</reference>
<evidence type="ECO:0000313" key="1">
    <source>
        <dbReference type="EMBL" id="KAK6631613.1"/>
    </source>
</evidence>